<feature type="domain" description="ABC transmembrane type-1" evidence="11">
    <location>
        <begin position="50"/>
        <end position="252"/>
    </location>
</feature>
<feature type="transmembrane region" description="Helical" evidence="9">
    <location>
        <begin position="53"/>
        <end position="76"/>
    </location>
</feature>
<gene>
    <name evidence="12" type="ORF">A6035_12055</name>
</gene>
<evidence type="ECO:0000313" key="12">
    <source>
        <dbReference type="EMBL" id="AWH92777.1"/>
    </source>
</evidence>
<evidence type="ECO:0000313" key="13">
    <source>
        <dbReference type="Proteomes" id="UP000244928"/>
    </source>
</evidence>
<evidence type="ECO:0000256" key="8">
    <source>
        <dbReference type="ARBA" id="ARBA00023136"/>
    </source>
</evidence>
<reference evidence="12 13" key="1">
    <citation type="submission" date="2016-04" db="EMBL/GenBank/DDBJ databases">
        <title>Complete genome sequence of Dietzia lutea YIM 80766T, a strain isolated from desert soil in Egypt.</title>
        <authorList>
            <person name="Zhao J."/>
            <person name="Hu B."/>
            <person name="Geng S."/>
            <person name="Nie Y."/>
            <person name="Tang Y."/>
        </authorList>
    </citation>
    <scope>NUCLEOTIDE SEQUENCE [LARGE SCALE GENOMIC DNA]</scope>
    <source>
        <strain evidence="12 13">YIM 80766</strain>
    </source>
</reference>
<dbReference type="AlphaFoldDB" id="A0A2S1R907"/>
<feature type="transmembrane region" description="Helical" evidence="9">
    <location>
        <begin position="88"/>
        <end position="110"/>
    </location>
</feature>
<dbReference type="Gene3D" id="1.10.3720.10">
    <property type="entry name" value="MetI-like"/>
    <property type="match status" value="1"/>
</dbReference>
<dbReference type="PANTHER" id="PTHR30183">
    <property type="entry name" value="MOLYBDENUM TRANSPORT SYSTEM PERMEASE PROTEIN MODB"/>
    <property type="match status" value="1"/>
</dbReference>
<dbReference type="KEGG" id="dlu:A6035_12055"/>
<organism evidence="12 13">
    <name type="scientific">Dietzia lutea</name>
    <dbReference type="NCBI Taxonomy" id="546160"/>
    <lineage>
        <taxon>Bacteria</taxon>
        <taxon>Bacillati</taxon>
        <taxon>Actinomycetota</taxon>
        <taxon>Actinomycetes</taxon>
        <taxon>Mycobacteriales</taxon>
        <taxon>Dietziaceae</taxon>
        <taxon>Dietzia</taxon>
    </lineage>
</organism>
<dbReference type="CDD" id="cd06261">
    <property type="entry name" value="TM_PBP2"/>
    <property type="match status" value="1"/>
</dbReference>
<feature type="transmembrane region" description="Helical" evidence="9">
    <location>
        <begin position="130"/>
        <end position="153"/>
    </location>
</feature>
<comment type="function">
    <text evidence="10">Part of the binding-protein-dependent transport system for molybdenum; probably responsible for the translocation of the substrate across the membrane.</text>
</comment>
<dbReference type="InterPro" id="IPR035906">
    <property type="entry name" value="MetI-like_sf"/>
</dbReference>
<evidence type="ECO:0000259" key="11">
    <source>
        <dbReference type="PROSITE" id="PS50928"/>
    </source>
</evidence>
<evidence type="ECO:0000256" key="5">
    <source>
        <dbReference type="ARBA" id="ARBA00022505"/>
    </source>
</evidence>
<comment type="similarity">
    <text evidence="2 10">Belongs to the binding-protein-dependent transport system permease family. CysTW subfamily.</text>
</comment>
<keyword evidence="6 9" id="KW-0812">Transmembrane</keyword>
<evidence type="ECO:0000256" key="7">
    <source>
        <dbReference type="ARBA" id="ARBA00022989"/>
    </source>
</evidence>
<dbReference type="SUPFAM" id="SSF161098">
    <property type="entry name" value="MetI-like"/>
    <property type="match status" value="1"/>
</dbReference>
<dbReference type="RefSeq" id="WP_108847987.1">
    <property type="nucleotide sequence ID" value="NZ_CP015449.1"/>
</dbReference>
<dbReference type="NCBIfam" id="TIGR01581">
    <property type="entry name" value="Mo_ABC_porter"/>
    <property type="match status" value="1"/>
</dbReference>
<evidence type="ECO:0000256" key="3">
    <source>
        <dbReference type="ARBA" id="ARBA00022448"/>
    </source>
</evidence>
<keyword evidence="13" id="KW-1185">Reference proteome</keyword>
<protein>
    <recommendedName>
        <fullName evidence="10">Molybdenum transport system permease</fullName>
    </recommendedName>
</protein>
<keyword evidence="3 9" id="KW-0813">Transport</keyword>
<evidence type="ECO:0000256" key="4">
    <source>
        <dbReference type="ARBA" id="ARBA00022475"/>
    </source>
</evidence>
<keyword evidence="5 10" id="KW-0500">Molybdenum</keyword>
<dbReference type="Proteomes" id="UP000244928">
    <property type="component" value="Chromosome"/>
</dbReference>
<feature type="transmembrane region" description="Helical" evidence="9">
    <location>
        <begin position="234"/>
        <end position="256"/>
    </location>
</feature>
<feature type="transmembrane region" description="Helical" evidence="9">
    <location>
        <begin position="174"/>
        <end position="196"/>
    </location>
</feature>
<name>A0A2S1R907_9ACTN</name>
<dbReference type="NCBIfam" id="TIGR02141">
    <property type="entry name" value="modB_ABC"/>
    <property type="match status" value="1"/>
</dbReference>
<dbReference type="GO" id="GO:0015098">
    <property type="term" value="F:molybdate ion transmembrane transporter activity"/>
    <property type="evidence" value="ECO:0007669"/>
    <property type="project" value="UniProtKB-UniRule"/>
</dbReference>
<sequence length="264" mass="27193">MTRPPLPRWLLVAAAVAVLLAALPLAGMAVRVPWTRVPELLTSEAARDAAWLSLRTCAISTGLCILLGTPLAVLLSRSRGPLAAVARTITALPMVLPPVVAGLALLITFGRTGVVGRHLSVLGVEVGFTTAAVVIAQTFVAMPFLVVALEGALRSVDARLERTAASLGASPSRVLATVTLPLVLPALVAGATMSFARALGEFGATLTFAGSLQGTTRTLPLEIYLSREADTETALALAVLLIAVAAVLMVISALVARRAVVGRD</sequence>
<evidence type="ECO:0000256" key="9">
    <source>
        <dbReference type="RuleBase" id="RU363032"/>
    </source>
</evidence>
<dbReference type="GO" id="GO:0005886">
    <property type="term" value="C:plasma membrane"/>
    <property type="evidence" value="ECO:0007669"/>
    <property type="project" value="UniProtKB-SubCell"/>
</dbReference>
<dbReference type="InterPro" id="IPR006469">
    <property type="entry name" value="NifC_ABC_porter"/>
</dbReference>
<evidence type="ECO:0000256" key="10">
    <source>
        <dbReference type="RuleBase" id="RU365097"/>
    </source>
</evidence>
<dbReference type="InterPro" id="IPR011867">
    <property type="entry name" value="ModB_ABC"/>
</dbReference>
<accession>A0A2S1R907</accession>
<evidence type="ECO:0000256" key="1">
    <source>
        <dbReference type="ARBA" id="ARBA00004651"/>
    </source>
</evidence>
<dbReference type="InterPro" id="IPR000515">
    <property type="entry name" value="MetI-like"/>
</dbReference>
<proteinExistence type="inferred from homology"/>
<comment type="subcellular location">
    <subcellularLocation>
        <location evidence="1 9">Cell membrane</location>
        <topology evidence="1 9">Multi-pass membrane protein</topology>
    </subcellularLocation>
</comment>
<dbReference type="PANTHER" id="PTHR30183:SF3">
    <property type="entry name" value="MOLYBDENUM TRANSPORT SYSTEM PERMEASE PROTEIN MODB"/>
    <property type="match status" value="1"/>
</dbReference>
<keyword evidence="4 10" id="KW-1003">Cell membrane</keyword>
<evidence type="ECO:0000256" key="6">
    <source>
        <dbReference type="ARBA" id="ARBA00022692"/>
    </source>
</evidence>
<dbReference type="PROSITE" id="PS50928">
    <property type="entry name" value="ABC_TM1"/>
    <property type="match status" value="1"/>
</dbReference>
<dbReference type="EMBL" id="CP015449">
    <property type="protein sequence ID" value="AWH92777.1"/>
    <property type="molecule type" value="Genomic_DNA"/>
</dbReference>
<keyword evidence="7 9" id="KW-1133">Transmembrane helix</keyword>
<keyword evidence="8 9" id="KW-0472">Membrane</keyword>
<dbReference type="Pfam" id="PF00528">
    <property type="entry name" value="BPD_transp_1"/>
    <property type="match status" value="1"/>
</dbReference>
<evidence type="ECO:0000256" key="2">
    <source>
        <dbReference type="ARBA" id="ARBA00007069"/>
    </source>
</evidence>